<dbReference type="Proteomes" id="UP001164803">
    <property type="component" value="Chromosome"/>
</dbReference>
<feature type="transmembrane region" description="Helical" evidence="6">
    <location>
        <begin position="94"/>
        <end position="114"/>
    </location>
</feature>
<feature type="transmembrane region" description="Helical" evidence="6">
    <location>
        <begin position="181"/>
        <end position="203"/>
    </location>
</feature>
<dbReference type="PROSITE" id="PS00216">
    <property type="entry name" value="SUGAR_TRANSPORT_1"/>
    <property type="match status" value="1"/>
</dbReference>
<dbReference type="CDD" id="cd17316">
    <property type="entry name" value="MFS_SV2_like"/>
    <property type="match status" value="1"/>
</dbReference>
<evidence type="ECO:0000259" key="7">
    <source>
        <dbReference type="PROSITE" id="PS50850"/>
    </source>
</evidence>
<evidence type="ECO:0000256" key="2">
    <source>
        <dbReference type="ARBA" id="ARBA00022448"/>
    </source>
</evidence>
<evidence type="ECO:0000256" key="5">
    <source>
        <dbReference type="ARBA" id="ARBA00023136"/>
    </source>
</evidence>
<feature type="domain" description="Major facilitator superfamily (MFS) profile" evidence="7">
    <location>
        <begin position="28"/>
        <end position="444"/>
    </location>
</feature>
<comment type="subcellular location">
    <subcellularLocation>
        <location evidence="1">Cell membrane</location>
        <topology evidence="1">Multi-pass membrane protein</topology>
    </subcellularLocation>
</comment>
<dbReference type="RefSeq" id="WP_268044581.1">
    <property type="nucleotide sequence ID" value="NZ_CP104064.1"/>
</dbReference>
<feature type="transmembrane region" description="Helical" evidence="6">
    <location>
        <begin position="56"/>
        <end position="82"/>
    </location>
</feature>
<feature type="transmembrane region" description="Helical" evidence="6">
    <location>
        <begin position="422"/>
        <end position="441"/>
    </location>
</feature>
<feature type="transmembrane region" description="Helical" evidence="6">
    <location>
        <begin position="300"/>
        <end position="321"/>
    </location>
</feature>
<dbReference type="Gene3D" id="1.20.1250.20">
    <property type="entry name" value="MFS general substrate transporter like domains"/>
    <property type="match status" value="1"/>
</dbReference>
<reference evidence="8" key="1">
    <citation type="submission" date="2022-08" db="EMBL/GenBank/DDBJ databases">
        <title>Alicyclobacillus dauci DSM2870, complete genome.</title>
        <authorList>
            <person name="Wang Q."/>
            <person name="Cai R."/>
            <person name="Wang Z."/>
        </authorList>
    </citation>
    <scope>NUCLEOTIDE SEQUENCE</scope>
    <source>
        <strain evidence="8">DSM 28700</strain>
    </source>
</reference>
<dbReference type="PANTHER" id="PTHR23511:SF34">
    <property type="entry name" value="SYNAPTIC VESICLE GLYCOPROTEIN 2"/>
    <property type="match status" value="1"/>
</dbReference>
<evidence type="ECO:0000313" key="9">
    <source>
        <dbReference type="Proteomes" id="UP001164803"/>
    </source>
</evidence>
<sequence length="453" mass="49482">MQGADGLSNGTIAARVNRLPITRLHSKIILLLSLIFLFELGDLNTFGYAAPALVKYWHLTVGTVGMVVSASFLGMFVGALIGGWFADLVGRRRALFWSTVFYSLFSLVNAFTTSAAGLEVVRFVTGIGMEAMTVSGLTYVSEMFPKDVRGRYQSLILGIGLLGIPIMAWFARLVVPTGPDGWRWVFVLGAAGLIVAILILSHLPESPRWLEIKGRVEQAERILKGLETQIESHIGRALPEPKDLEPVTMSEKVPISELFSREFRKRTIVLSVVWILAILGFYGFTAWVPTLLVEHGYTVVKSLTFSSIISIGAVPGALLAWPITDRFGRKESLLVITIIIAVCVILYGMMFSEVTVLVFGFLSAMLLQTMTALLYTYTPEIFPTRIRSIGAGFTNGLGRLANVAGGLLVAGIYTHFGYLSVFIYVAVAFLLEGILISAFGVRTAKRALEKIAS</sequence>
<feature type="transmembrane region" description="Helical" evidence="6">
    <location>
        <begin position="152"/>
        <end position="175"/>
    </location>
</feature>
<gene>
    <name evidence="8" type="ORF">NZD86_00715</name>
</gene>
<dbReference type="EMBL" id="CP104064">
    <property type="protein sequence ID" value="WAH37136.1"/>
    <property type="molecule type" value="Genomic_DNA"/>
</dbReference>
<name>A0ABY6Z4L9_9BACL</name>
<keyword evidence="2" id="KW-0813">Transport</keyword>
<feature type="transmembrane region" description="Helical" evidence="6">
    <location>
        <begin position="397"/>
        <end position="416"/>
    </location>
</feature>
<feature type="transmembrane region" description="Helical" evidence="6">
    <location>
        <begin position="356"/>
        <end position="377"/>
    </location>
</feature>
<keyword evidence="9" id="KW-1185">Reference proteome</keyword>
<keyword evidence="4 6" id="KW-1133">Transmembrane helix</keyword>
<proteinExistence type="predicted"/>
<dbReference type="InterPro" id="IPR020846">
    <property type="entry name" value="MFS_dom"/>
</dbReference>
<protein>
    <submittedName>
        <fullName evidence="8">MFS transporter</fullName>
    </submittedName>
</protein>
<dbReference type="PANTHER" id="PTHR23511">
    <property type="entry name" value="SYNAPTIC VESICLE GLYCOPROTEIN 2"/>
    <property type="match status" value="1"/>
</dbReference>
<dbReference type="InterPro" id="IPR005829">
    <property type="entry name" value="Sugar_transporter_CS"/>
</dbReference>
<feature type="transmembrane region" description="Helical" evidence="6">
    <location>
        <begin position="120"/>
        <end position="140"/>
    </location>
</feature>
<dbReference type="Pfam" id="PF00083">
    <property type="entry name" value="Sugar_tr"/>
    <property type="match status" value="1"/>
</dbReference>
<dbReference type="PROSITE" id="PS50850">
    <property type="entry name" value="MFS"/>
    <property type="match status" value="1"/>
</dbReference>
<evidence type="ECO:0000256" key="1">
    <source>
        <dbReference type="ARBA" id="ARBA00004651"/>
    </source>
</evidence>
<feature type="transmembrane region" description="Helical" evidence="6">
    <location>
        <begin position="268"/>
        <end position="288"/>
    </location>
</feature>
<dbReference type="SUPFAM" id="SSF103473">
    <property type="entry name" value="MFS general substrate transporter"/>
    <property type="match status" value="1"/>
</dbReference>
<keyword evidence="3 6" id="KW-0812">Transmembrane</keyword>
<accession>A0ABY6Z4L9</accession>
<evidence type="ECO:0000256" key="4">
    <source>
        <dbReference type="ARBA" id="ARBA00022989"/>
    </source>
</evidence>
<evidence type="ECO:0000256" key="3">
    <source>
        <dbReference type="ARBA" id="ARBA00022692"/>
    </source>
</evidence>
<keyword evidence="5 6" id="KW-0472">Membrane</keyword>
<evidence type="ECO:0000256" key="6">
    <source>
        <dbReference type="SAM" id="Phobius"/>
    </source>
</evidence>
<feature type="transmembrane region" description="Helical" evidence="6">
    <location>
        <begin position="333"/>
        <end position="350"/>
    </location>
</feature>
<organism evidence="8 9">
    <name type="scientific">Alicyclobacillus dauci</name>
    <dbReference type="NCBI Taxonomy" id="1475485"/>
    <lineage>
        <taxon>Bacteria</taxon>
        <taxon>Bacillati</taxon>
        <taxon>Bacillota</taxon>
        <taxon>Bacilli</taxon>
        <taxon>Bacillales</taxon>
        <taxon>Alicyclobacillaceae</taxon>
        <taxon>Alicyclobacillus</taxon>
    </lineage>
</organism>
<dbReference type="InterPro" id="IPR005828">
    <property type="entry name" value="MFS_sugar_transport-like"/>
</dbReference>
<evidence type="ECO:0000313" key="8">
    <source>
        <dbReference type="EMBL" id="WAH37136.1"/>
    </source>
</evidence>
<feature type="transmembrane region" description="Helical" evidence="6">
    <location>
        <begin position="28"/>
        <end position="50"/>
    </location>
</feature>
<dbReference type="InterPro" id="IPR036259">
    <property type="entry name" value="MFS_trans_sf"/>
</dbReference>